<evidence type="ECO:0000313" key="3">
    <source>
        <dbReference type="Proteomes" id="UP000479000"/>
    </source>
</evidence>
<feature type="compositionally biased region" description="Acidic residues" evidence="1">
    <location>
        <begin position="28"/>
        <end position="50"/>
    </location>
</feature>
<dbReference type="Proteomes" id="UP000479000">
    <property type="component" value="Unassembled WGS sequence"/>
</dbReference>
<feature type="region of interest" description="Disordered" evidence="1">
    <location>
        <begin position="27"/>
        <end position="50"/>
    </location>
</feature>
<reference evidence="2 3" key="1">
    <citation type="submission" date="2020-02" db="EMBL/GenBank/DDBJ databases">
        <authorList>
            <person name="Ferguson B K."/>
        </authorList>
    </citation>
    <scope>NUCLEOTIDE SEQUENCE [LARGE SCALE GENOMIC DNA]</scope>
</reference>
<name>A0A6H5H772_9HEMI</name>
<protein>
    <submittedName>
        <fullName evidence="2">Uncharacterized protein</fullName>
    </submittedName>
</protein>
<keyword evidence="3" id="KW-1185">Reference proteome</keyword>
<proteinExistence type="predicted"/>
<dbReference type="EMBL" id="CADCXU010024743">
    <property type="protein sequence ID" value="CAB0012025.1"/>
    <property type="molecule type" value="Genomic_DNA"/>
</dbReference>
<dbReference type="AlphaFoldDB" id="A0A6H5H772"/>
<evidence type="ECO:0000256" key="1">
    <source>
        <dbReference type="SAM" id="MobiDB-lite"/>
    </source>
</evidence>
<evidence type="ECO:0000313" key="2">
    <source>
        <dbReference type="EMBL" id="CAB0012025.1"/>
    </source>
</evidence>
<sequence>MEQPMKSVKPRDADGWSIVRHIVKEDVGSDGESVEVISDESDSNYSSTDE</sequence>
<organism evidence="2 3">
    <name type="scientific">Nesidiocoris tenuis</name>
    <dbReference type="NCBI Taxonomy" id="355587"/>
    <lineage>
        <taxon>Eukaryota</taxon>
        <taxon>Metazoa</taxon>
        <taxon>Ecdysozoa</taxon>
        <taxon>Arthropoda</taxon>
        <taxon>Hexapoda</taxon>
        <taxon>Insecta</taxon>
        <taxon>Pterygota</taxon>
        <taxon>Neoptera</taxon>
        <taxon>Paraneoptera</taxon>
        <taxon>Hemiptera</taxon>
        <taxon>Heteroptera</taxon>
        <taxon>Panheteroptera</taxon>
        <taxon>Cimicomorpha</taxon>
        <taxon>Miridae</taxon>
        <taxon>Dicyphina</taxon>
        <taxon>Nesidiocoris</taxon>
    </lineage>
</organism>
<accession>A0A6H5H772</accession>
<gene>
    <name evidence="2" type="ORF">NTEN_LOCUS16837</name>
</gene>
<feature type="non-terminal residue" evidence="2">
    <location>
        <position position="50"/>
    </location>
</feature>